<name>A0A4C2AFU6_EUMVA</name>
<evidence type="ECO:0000313" key="2">
    <source>
        <dbReference type="Proteomes" id="UP000299102"/>
    </source>
</evidence>
<sequence length="149" mass="17443">MEETSKIDSEHNKMEIQADTQNTFCDEPTIMQQPMNQIIQQFEEIESKSNKSQDILSDSPIYEPEEEMTEELKLESGNFDVKYEPRSGRPVMHKFDAILEKVEQDQHIRSSYLAEELRNNHRTALTHLKKLDIQKSSILGYHMSSLKEI</sequence>
<dbReference type="AlphaFoldDB" id="A0A4C2AFU6"/>
<dbReference type="OrthoDB" id="429597at2759"/>
<keyword evidence="2" id="KW-1185">Reference proteome</keyword>
<dbReference type="EMBL" id="BGZK01003049">
    <property type="protein sequence ID" value="GBP98014.1"/>
    <property type="molecule type" value="Genomic_DNA"/>
</dbReference>
<reference evidence="1 2" key="1">
    <citation type="journal article" date="2019" name="Commun. Biol.">
        <title>The bagworm genome reveals a unique fibroin gene that provides high tensile strength.</title>
        <authorList>
            <person name="Kono N."/>
            <person name="Nakamura H."/>
            <person name="Ohtoshi R."/>
            <person name="Tomita M."/>
            <person name="Numata K."/>
            <person name="Arakawa K."/>
        </authorList>
    </citation>
    <scope>NUCLEOTIDE SEQUENCE [LARGE SCALE GENOMIC DNA]</scope>
</reference>
<protein>
    <submittedName>
        <fullName evidence="1">Uncharacterized protein</fullName>
    </submittedName>
</protein>
<proteinExistence type="predicted"/>
<accession>A0A4C2AFU6</accession>
<organism evidence="1 2">
    <name type="scientific">Eumeta variegata</name>
    <name type="common">Bagworm moth</name>
    <name type="synonym">Eumeta japonica</name>
    <dbReference type="NCBI Taxonomy" id="151549"/>
    <lineage>
        <taxon>Eukaryota</taxon>
        <taxon>Metazoa</taxon>
        <taxon>Ecdysozoa</taxon>
        <taxon>Arthropoda</taxon>
        <taxon>Hexapoda</taxon>
        <taxon>Insecta</taxon>
        <taxon>Pterygota</taxon>
        <taxon>Neoptera</taxon>
        <taxon>Endopterygota</taxon>
        <taxon>Lepidoptera</taxon>
        <taxon>Glossata</taxon>
        <taxon>Ditrysia</taxon>
        <taxon>Tineoidea</taxon>
        <taxon>Psychidae</taxon>
        <taxon>Oiketicinae</taxon>
        <taxon>Eumeta</taxon>
    </lineage>
</organism>
<gene>
    <name evidence="1" type="ORF">EVAR_90259_1</name>
</gene>
<evidence type="ECO:0000313" key="1">
    <source>
        <dbReference type="EMBL" id="GBP98014.1"/>
    </source>
</evidence>
<dbReference type="Proteomes" id="UP000299102">
    <property type="component" value="Unassembled WGS sequence"/>
</dbReference>
<comment type="caution">
    <text evidence="1">The sequence shown here is derived from an EMBL/GenBank/DDBJ whole genome shotgun (WGS) entry which is preliminary data.</text>
</comment>